<name>A0A8K1ZYJ1_9CYAN</name>
<keyword evidence="7" id="KW-0472">Membrane</keyword>
<dbReference type="EMBL" id="WVIC01000013">
    <property type="protein sequence ID" value="NCJ06507.1"/>
    <property type="molecule type" value="Genomic_DNA"/>
</dbReference>
<reference evidence="9" key="1">
    <citation type="submission" date="2019-12" db="EMBL/GenBank/DDBJ databases">
        <title>High-Quality draft genome sequences of three cyanobacteria isolated from the limestone walls of the Old Cathedral of Coimbra.</title>
        <authorList>
            <person name="Tiago I."/>
            <person name="Soares F."/>
            <person name="Portugal A."/>
        </authorList>
    </citation>
    <scope>NUCLEOTIDE SEQUENCE [LARGE SCALE GENOMIC DNA]</scope>
    <source>
        <strain evidence="9">C</strain>
    </source>
</reference>
<dbReference type="Gene3D" id="1.10.287.130">
    <property type="match status" value="1"/>
</dbReference>
<dbReference type="PRINTS" id="PR00344">
    <property type="entry name" value="BCTRLSENSOR"/>
</dbReference>
<evidence type="ECO:0000256" key="4">
    <source>
        <dbReference type="ARBA" id="ARBA00022679"/>
    </source>
</evidence>
<evidence type="ECO:0000259" key="8">
    <source>
        <dbReference type="PROSITE" id="PS50109"/>
    </source>
</evidence>
<dbReference type="InterPro" id="IPR003594">
    <property type="entry name" value="HATPase_dom"/>
</dbReference>
<dbReference type="CDD" id="cd00082">
    <property type="entry name" value="HisKA"/>
    <property type="match status" value="1"/>
</dbReference>
<dbReference type="SMART" id="SM00388">
    <property type="entry name" value="HisKA"/>
    <property type="match status" value="1"/>
</dbReference>
<proteinExistence type="predicted"/>
<dbReference type="SUPFAM" id="SSF55874">
    <property type="entry name" value="ATPase domain of HSP90 chaperone/DNA topoisomerase II/histidine kinase"/>
    <property type="match status" value="1"/>
</dbReference>
<dbReference type="InterPro" id="IPR050736">
    <property type="entry name" value="Sensor_HK_Regulatory"/>
</dbReference>
<evidence type="ECO:0000256" key="6">
    <source>
        <dbReference type="ARBA" id="ARBA00023012"/>
    </source>
</evidence>
<evidence type="ECO:0000256" key="7">
    <source>
        <dbReference type="SAM" id="Phobius"/>
    </source>
</evidence>
<protein>
    <recommendedName>
        <fullName evidence="2">histidine kinase</fullName>
        <ecNumber evidence="2">2.7.13.3</ecNumber>
    </recommendedName>
</protein>
<keyword evidence="5 9" id="KW-0418">Kinase</keyword>
<dbReference type="NCBIfam" id="NF041735">
    <property type="entry name" value="hist_kin_RppB"/>
    <property type="match status" value="1"/>
</dbReference>
<feature type="transmembrane region" description="Helical" evidence="7">
    <location>
        <begin position="191"/>
        <end position="215"/>
    </location>
</feature>
<comment type="catalytic activity">
    <reaction evidence="1">
        <text>ATP + protein L-histidine = ADP + protein N-phospho-L-histidine.</text>
        <dbReference type="EC" id="2.7.13.3"/>
    </reaction>
</comment>
<gene>
    <name evidence="9" type="ORF">GS597_08270</name>
</gene>
<comment type="caution">
    <text evidence="9">The sequence shown here is derived from an EMBL/GenBank/DDBJ whole genome shotgun (WGS) entry which is preliminary data.</text>
</comment>
<dbReference type="PANTHER" id="PTHR43711">
    <property type="entry name" value="TWO-COMPONENT HISTIDINE KINASE"/>
    <property type="match status" value="1"/>
</dbReference>
<dbReference type="InterPro" id="IPR004358">
    <property type="entry name" value="Sig_transdc_His_kin-like_C"/>
</dbReference>
<evidence type="ECO:0000256" key="1">
    <source>
        <dbReference type="ARBA" id="ARBA00000085"/>
    </source>
</evidence>
<dbReference type="RefSeq" id="WP_161824984.1">
    <property type="nucleotide sequence ID" value="NZ_WVIC01000013.1"/>
</dbReference>
<dbReference type="PROSITE" id="PS50109">
    <property type="entry name" value="HIS_KIN"/>
    <property type="match status" value="1"/>
</dbReference>
<dbReference type="InterPro" id="IPR036097">
    <property type="entry name" value="HisK_dim/P_sf"/>
</dbReference>
<dbReference type="PANTHER" id="PTHR43711:SF1">
    <property type="entry name" value="HISTIDINE KINASE 1"/>
    <property type="match status" value="1"/>
</dbReference>
<dbReference type="Proteomes" id="UP000607397">
    <property type="component" value="Unassembled WGS sequence"/>
</dbReference>
<dbReference type="CDD" id="cd00075">
    <property type="entry name" value="HATPase"/>
    <property type="match status" value="1"/>
</dbReference>
<dbReference type="FunFam" id="3.30.565.10:FF:000006">
    <property type="entry name" value="Sensor histidine kinase WalK"/>
    <property type="match status" value="1"/>
</dbReference>
<evidence type="ECO:0000313" key="9">
    <source>
        <dbReference type="EMBL" id="NCJ06507.1"/>
    </source>
</evidence>
<keyword evidence="10" id="KW-1185">Reference proteome</keyword>
<accession>A0A8K1ZYJ1</accession>
<feature type="transmembrane region" description="Helical" evidence="7">
    <location>
        <begin position="12"/>
        <end position="37"/>
    </location>
</feature>
<evidence type="ECO:0000256" key="5">
    <source>
        <dbReference type="ARBA" id="ARBA00022777"/>
    </source>
</evidence>
<keyword evidence="3" id="KW-0597">Phosphoprotein</keyword>
<dbReference type="EC" id="2.7.13.3" evidence="2"/>
<evidence type="ECO:0000256" key="3">
    <source>
        <dbReference type="ARBA" id="ARBA00022553"/>
    </source>
</evidence>
<dbReference type="SMART" id="SM00387">
    <property type="entry name" value="HATPase_c"/>
    <property type="match status" value="1"/>
</dbReference>
<dbReference type="InterPro" id="IPR036890">
    <property type="entry name" value="HATPase_C_sf"/>
</dbReference>
<dbReference type="Pfam" id="PF02518">
    <property type="entry name" value="HATPase_c"/>
    <property type="match status" value="1"/>
</dbReference>
<dbReference type="SUPFAM" id="SSF47384">
    <property type="entry name" value="Homodimeric domain of signal transducing histidine kinase"/>
    <property type="match status" value="1"/>
</dbReference>
<organism evidence="9 10">
    <name type="scientific">Petrachloros mirabilis ULC683</name>
    <dbReference type="NCBI Taxonomy" id="2781853"/>
    <lineage>
        <taxon>Bacteria</taxon>
        <taxon>Bacillati</taxon>
        <taxon>Cyanobacteriota</taxon>
        <taxon>Cyanophyceae</taxon>
        <taxon>Synechococcales</taxon>
        <taxon>Petrachlorosaceae</taxon>
        <taxon>Petrachloros</taxon>
        <taxon>Petrachloros mirabilis</taxon>
    </lineage>
</organism>
<evidence type="ECO:0000256" key="2">
    <source>
        <dbReference type="ARBA" id="ARBA00012438"/>
    </source>
</evidence>
<dbReference type="InterPro" id="IPR003661">
    <property type="entry name" value="HisK_dim/P_dom"/>
</dbReference>
<keyword evidence="7" id="KW-1133">Transmembrane helix</keyword>
<dbReference type="AlphaFoldDB" id="A0A8K1ZYJ1"/>
<keyword evidence="4" id="KW-0808">Transferase</keyword>
<feature type="domain" description="Histidine kinase" evidence="8">
    <location>
        <begin position="235"/>
        <end position="458"/>
    </location>
</feature>
<evidence type="ECO:0000313" key="10">
    <source>
        <dbReference type="Proteomes" id="UP000607397"/>
    </source>
</evidence>
<sequence length="477" mass="51924">MEVNRLFRHTRIHLAGWYAGVMGIILGLCGLGVWHLLTQNAWRSVEQELTSVAGTLHDQLETKLTEPGQLPPAVPETLPGLCLVDRPCAWVAEASPRHILGLAQQGQYYLHFFDLQGRRLAFLGLSPGEHPIAPLEGWQTWSSWNHASTSNNTQRLRYRQHSLILKTVDGRPWGVMQVGKSLQHYDTELRMLQWVLGLGLPTAMFLIGTAGWGLAGRAMGPIYRSYQLMQQFTSDAAHELRTPTAALLATVESVSDQQSSFTSEIQTILSTVERQSRRLAALVQDLLLLARMDQQQQLQEAEPCCLNELLSDVVEGISVLEIAAALKLTLHLEVASPLYVIGNERQLGCALSNLILNALKYTPPGGAVQVVLAQAAHQAMVQVRDTGIGIAPVDQERIFDRFYQVNRNQPCANPAASPGTGLGLAIAQAIVHAHQGTLTVASAIDRGSTFTLRLPCPVCPSPGGSIRGSSVNSAISS</sequence>
<dbReference type="InterPro" id="IPR049835">
    <property type="entry name" value="RppB"/>
</dbReference>
<dbReference type="Pfam" id="PF00512">
    <property type="entry name" value="HisKA"/>
    <property type="match status" value="1"/>
</dbReference>
<dbReference type="InterPro" id="IPR005467">
    <property type="entry name" value="His_kinase_dom"/>
</dbReference>
<dbReference type="GO" id="GO:0000155">
    <property type="term" value="F:phosphorelay sensor kinase activity"/>
    <property type="evidence" value="ECO:0007669"/>
    <property type="project" value="InterPro"/>
</dbReference>
<dbReference type="Gene3D" id="3.30.565.10">
    <property type="entry name" value="Histidine kinase-like ATPase, C-terminal domain"/>
    <property type="match status" value="1"/>
</dbReference>
<keyword evidence="7" id="KW-0812">Transmembrane</keyword>
<keyword evidence="6" id="KW-0902">Two-component regulatory system</keyword>